<feature type="compositionally biased region" description="Low complexity" evidence="2">
    <location>
        <begin position="367"/>
        <end position="376"/>
    </location>
</feature>
<evidence type="ECO:0000256" key="2">
    <source>
        <dbReference type="SAM" id="MobiDB-lite"/>
    </source>
</evidence>
<proteinExistence type="predicted"/>
<feature type="compositionally biased region" description="Pro residues" evidence="2">
    <location>
        <begin position="417"/>
        <end position="430"/>
    </location>
</feature>
<feature type="region of interest" description="Disordered" evidence="2">
    <location>
        <begin position="1400"/>
        <end position="1434"/>
    </location>
</feature>
<feature type="compositionally biased region" description="Low complexity" evidence="2">
    <location>
        <begin position="838"/>
        <end position="858"/>
    </location>
</feature>
<reference evidence="3" key="1">
    <citation type="submission" date="2020-11" db="EMBL/GenBank/DDBJ databases">
        <authorList>
            <consortium name="DOE Joint Genome Institute"/>
            <person name="Ahrendt S."/>
            <person name="Riley R."/>
            <person name="Andreopoulos W."/>
            <person name="LaButti K."/>
            <person name="Pangilinan J."/>
            <person name="Ruiz-duenas F.J."/>
            <person name="Barrasa J.M."/>
            <person name="Sanchez-Garcia M."/>
            <person name="Camarero S."/>
            <person name="Miyauchi S."/>
            <person name="Serrano A."/>
            <person name="Linde D."/>
            <person name="Babiker R."/>
            <person name="Drula E."/>
            <person name="Ayuso-Fernandez I."/>
            <person name="Pacheco R."/>
            <person name="Padilla G."/>
            <person name="Ferreira P."/>
            <person name="Barriuso J."/>
            <person name="Kellner H."/>
            <person name="Castanera R."/>
            <person name="Alfaro M."/>
            <person name="Ramirez L."/>
            <person name="Pisabarro A.G."/>
            <person name="Kuo A."/>
            <person name="Tritt A."/>
            <person name="Lipzen A."/>
            <person name="He G."/>
            <person name="Yan M."/>
            <person name="Ng V."/>
            <person name="Cullen D."/>
            <person name="Martin F."/>
            <person name="Rosso M.-N."/>
            <person name="Henrissat B."/>
            <person name="Hibbett D."/>
            <person name="Martinez A.T."/>
            <person name="Grigoriev I.V."/>
        </authorList>
    </citation>
    <scope>NUCLEOTIDE SEQUENCE</scope>
    <source>
        <strain evidence="3">AH 44721</strain>
    </source>
</reference>
<feature type="compositionally biased region" description="Polar residues" evidence="2">
    <location>
        <begin position="437"/>
        <end position="454"/>
    </location>
</feature>
<feature type="compositionally biased region" description="Polar residues" evidence="2">
    <location>
        <begin position="1118"/>
        <end position="1128"/>
    </location>
</feature>
<evidence type="ECO:0000256" key="1">
    <source>
        <dbReference type="SAM" id="Coils"/>
    </source>
</evidence>
<evidence type="ECO:0000313" key="4">
    <source>
        <dbReference type="Proteomes" id="UP000724874"/>
    </source>
</evidence>
<dbReference type="OrthoDB" id="3271284at2759"/>
<protein>
    <submittedName>
        <fullName evidence="3">Uncharacterized protein</fullName>
    </submittedName>
</protein>
<feature type="compositionally biased region" description="Low complexity" evidence="2">
    <location>
        <begin position="1416"/>
        <end position="1430"/>
    </location>
</feature>
<feature type="compositionally biased region" description="Polar residues" evidence="2">
    <location>
        <begin position="462"/>
        <end position="481"/>
    </location>
</feature>
<sequence length="1530" mass="164536">MSRITLTDAKPGFVAIHVRFAPPSVLRARRQYACAAVFYQLQASQDKGCHQVPFSLLRGEQPTPPPPPPVPASVPPNNSKNFAASEPIDDYEKNLVDEEPVIPRPADSASPQALTDWFAANFLRSSVVPETESAKASGSGLRNQIFSASSNGGVLNDKDEVPSANGGDSDSYTSSSEDVIANLEAMNPSHFGKLPGYENFNRLVSSCTYVGTEMVYERRFLGTTISQETLSKSYHHSYSTITNSEFSRNTTFKWHSSLQVTPPASSMDTPLSSALSGTTLARALMSNTFVLSNDNRASRYRSGLVGLTRSDSMTLPRDSFQGAYNNDRFSVGPDAPALPSNAELIYEPPKKSRSPSEWREKKKQTLSRRSSTGSLSAKAMQDTISVSSNRPNSALFSPGIEFDINSLMTKSPESEKPPPLPRSPLPPTPKLPYSAGADSSYTQGSAPDSVQEVTQRFPLDSQLLSPDLNLSPSASSEGYQSPRNLEDVLNYYSLPDSPAPLLAGANYRPAVSPISEESSSQLSPPSIFRNDKRESQRSTPVGARSPLSGNWRGRGDSLPLPRTPSDVRRSPRQPSLVPVGERPRSITQIPSPSSSQSTSSFASAGSDLLAPPPVSSIFNRQRSGSAPSPIKVVRDSRDANTYQITVTPQISESGTPTTDEEVIVTQEFPETPSAFSPLLTTGTDESHSILQTLGSHEVAPMPNVPMSATFPNRNSSQPSLAQQLLLNRAGTTVRHAPQTSISKIKTNDFGGRSSSPSSRRIADISQHSSESSSSSLAKPEVTVEGPSNDVNDKIITEEACSHSPEEMTAPPIPSPSNLVSVDPLARSPSRGTIKTQNSDTSSMYTSSSPSSKPRNKSLPPIPTTPSPVISLVTSSPLAASSSHVSIYSQEPSAGAAAVVTLAPAIPPPPTLPPPSPTPSQKARAPPVRGRLPPALTINHSNISVAERAVAVSGTDTNSENSPASLSLQEIEVTAALPEPVASSNADGHPSSFGYKNEQFTGRASDIFRGTSMLGSPPPYYSVVGEGLKQQENALATGHSQVQSSSTNNYGGQMSTMAGPSTSTGDWTNSTEHRTPLARGDSTLSQRARMRPPLPAGPRRPSQIQMMGSFPPQRDRAGSVTSLSSTTHAPNPFVQSVRARSEAPVNSPKFQTPPPKWRGYTMEAAKWTFTSAQLQAIVSRAIRQSAEASSIRLLRLEILDNEIPEEIRRLEAQRTDLKTRYKVLTRRRAVAFESLSSYVSGVEEENPTYALRLIEELKELAAALDKIAEELHSVDGQLDHLSSLTHIHTGSALAMALRKLNASFLKQVADNQVLRNQIQALEAERDEAWQQAEFVANEYDRHVSGSLSSKRSSRVSAVRKSSIRVSKAGLRTPSQRLSQVSSLGLGLTPSSAKSPLLRLERIPPVPPIPKRRTRGMSADSPLKSSAALSPSGLTPTSETRALIQAQDELYAILGLNNPERPLRRSLSFSMLTEQPPGMPRQPLLSPKHSSMSSRDRRSSLPGDNALAETYNAMAADRNAMLATIDMLSSTD</sequence>
<accession>A0A9P5NR85</accession>
<feature type="region of interest" description="Disordered" evidence="2">
    <location>
        <begin position="1034"/>
        <end position="1156"/>
    </location>
</feature>
<feature type="coiled-coil region" evidence="1">
    <location>
        <begin position="1206"/>
        <end position="1273"/>
    </location>
</feature>
<feature type="compositionally biased region" description="Low complexity" evidence="2">
    <location>
        <begin position="585"/>
        <end position="600"/>
    </location>
</feature>
<feature type="compositionally biased region" description="Polar residues" evidence="2">
    <location>
        <begin position="616"/>
        <end position="626"/>
    </location>
</feature>
<dbReference type="Proteomes" id="UP000724874">
    <property type="component" value="Unassembled WGS sequence"/>
</dbReference>
<feature type="compositionally biased region" description="Polar residues" evidence="2">
    <location>
        <begin position="1034"/>
        <end position="1069"/>
    </location>
</feature>
<feature type="compositionally biased region" description="Pro residues" evidence="2">
    <location>
        <begin position="62"/>
        <end position="74"/>
    </location>
</feature>
<dbReference type="EMBL" id="JADNYJ010000035">
    <property type="protein sequence ID" value="KAF8902621.1"/>
    <property type="molecule type" value="Genomic_DNA"/>
</dbReference>
<organism evidence="3 4">
    <name type="scientific">Gymnopilus junonius</name>
    <name type="common">Spectacular rustgill mushroom</name>
    <name type="synonym">Gymnopilus spectabilis subsp. junonius</name>
    <dbReference type="NCBI Taxonomy" id="109634"/>
    <lineage>
        <taxon>Eukaryota</taxon>
        <taxon>Fungi</taxon>
        <taxon>Dikarya</taxon>
        <taxon>Basidiomycota</taxon>
        <taxon>Agaricomycotina</taxon>
        <taxon>Agaricomycetes</taxon>
        <taxon>Agaricomycetidae</taxon>
        <taxon>Agaricales</taxon>
        <taxon>Agaricineae</taxon>
        <taxon>Hymenogastraceae</taxon>
        <taxon>Gymnopilus</taxon>
    </lineage>
</organism>
<feature type="compositionally biased region" description="Basic and acidic residues" evidence="2">
    <location>
        <begin position="790"/>
        <end position="805"/>
    </location>
</feature>
<feature type="compositionally biased region" description="Low complexity" evidence="2">
    <location>
        <begin position="752"/>
        <end position="775"/>
    </location>
</feature>
<evidence type="ECO:0000313" key="3">
    <source>
        <dbReference type="EMBL" id="KAF8902621.1"/>
    </source>
</evidence>
<keyword evidence="1" id="KW-0175">Coiled coil</keyword>
<feature type="region of interest" description="Disordered" evidence="2">
    <location>
        <begin position="326"/>
        <end position="481"/>
    </location>
</feature>
<feature type="compositionally biased region" description="Polar residues" evidence="2">
    <location>
        <begin position="166"/>
        <end position="175"/>
    </location>
</feature>
<feature type="region of interest" description="Disordered" evidence="2">
    <location>
        <begin position="55"/>
        <end position="78"/>
    </location>
</feature>
<feature type="region of interest" description="Disordered" evidence="2">
    <location>
        <begin position="1470"/>
        <end position="1502"/>
    </location>
</feature>
<comment type="caution">
    <text evidence="3">The sequence shown here is derived from an EMBL/GenBank/DDBJ whole genome shotgun (WGS) entry which is preliminary data.</text>
</comment>
<gene>
    <name evidence="3" type="ORF">CPB84DRAFT_1961567</name>
</gene>
<keyword evidence="4" id="KW-1185">Reference proteome</keyword>
<feature type="region of interest" description="Disordered" evidence="2">
    <location>
        <begin position="730"/>
        <end position="867"/>
    </location>
</feature>
<feature type="region of interest" description="Disordered" evidence="2">
    <location>
        <begin position="512"/>
        <end position="636"/>
    </location>
</feature>
<feature type="compositionally biased region" description="Low complexity" evidence="2">
    <location>
        <begin position="512"/>
        <end position="527"/>
    </location>
</feature>
<feature type="compositionally biased region" description="Polar residues" evidence="2">
    <location>
        <begin position="382"/>
        <end position="395"/>
    </location>
</feature>
<name>A0A9P5NR85_GYMJU</name>
<feature type="compositionally biased region" description="Pro residues" evidence="2">
    <location>
        <begin position="905"/>
        <end position="917"/>
    </location>
</feature>
<feature type="region of interest" description="Disordered" evidence="2">
    <location>
        <begin position="148"/>
        <end position="175"/>
    </location>
</feature>
<feature type="compositionally biased region" description="Basic and acidic residues" evidence="2">
    <location>
        <begin position="348"/>
        <end position="360"/>
    </location>
</feature>
<feature type="region of interest" description="Disordered" evidence="2">
    <location>
        <begin position="905"/>
        <end position="927"/>
    </location>
</feature>